<dbReference type="GO" id="GO:0004497">
    <property type="term" value="F:monooxygenase activity"/>
    <property type="evidence" value="ECO:0007669"/>
    <property type="project" value="UniProtKB-KW"/>
</dbReference>
<dbReference type="Pfam" id="PF01494">
    <property type="entry name" value="FAD_binding_3"/>
    <property type="match status" value="1"/>
</dbReference>
<evidence type="ECO:0000256" key="1">
    <source>
        <dbReference type="ARBA" id="ARBA00007992"/>
    </source>
</evidence>
<evidence type="ECO:0000256" key="2">
    <source>
        <dbReference type="ARBA" id="ARBA00022630"/>
    </source>
</evidence>
<dbReference type="SUPFAM" id="SSF51905">
    <property type="entry name" value="FAD/NAD(P)-binding domain"/>
    <property type="match status" value="1"/>
</dbReference>
<reference evidence="7" key="1">
    <citation type="submission" date="2022-06" db="EMBL/GenBank/DDBJ databases">
        <title>Genome Sequence of Candolleomyces eurysporus.</title>
        <authorList>
            <person name="Buettner E."/>
        </authorList>
    </citation>
    <scope>NUCLEOTIDE SEQUENCE</scope>
    <source>
        <strain evidence="7">VTCC 930004</strain>
    </source>
</reference>
<dbReference type="Gene3D" id="3.50.50.60">
    <property type="entry name" value="FAD/NAD(P)-binding domain"/>
    <property type="match status" value="1"/>
</dbReference>
<comment type="caution">
    <text evidence="7">The sequence shown here is derived from an EMBL/GenBank/DDBJ whole genome shotgun (WGS) entry which is preliminary data.</text>
</comment>
<feature type="domain" description="FAD-binding" evidence="6">
    <location>
        <begin position="13"/>
        <end position="358"/>
    </location>
</feature>
<gene>
    <name evidence="7" type="ORF">H1R20_g13501</name>
</gene>
<accession>A0A9W8IVS2</accession>
<dbReference type="SUPFAM" id="SSF54373">
    <property type="entry name" value="FAD-linked reductases, C-terminal domain"/>
    <property type="match status" value="1"/>
</dbReference>
<dbReference type="Proteomes" id="UP001140091">
    <property type="component" value="Unassembled WGS sequence"/>
</dbReference>
<dbReference type="EMBL" id="JANBPK010001311">
    <property type="protein sequence ID" value="KAJ2923595.1"/>
    <property type="molecule type" value="Genomic_DNA"/>
</dbReference>
<dbReference type="InterPro" id="IPR050493">
    <property type="entry name" value="FAD-dep_Monooxygenase_BioMet"/>
</dbReference>
<keyword evidence="2" id="KW-0285">Flavoprotein</keyword>
<dbReference type="GO" id="GO:0071949">
    <property type="term" value="F:FAD binding"/>
    <property type="evidence" value="ECO:0007669"/>
    <property type="project" value="InterPro"/>
</dbReference>
<comment type="similarity">
    <text evidence="1">Belongs to the paxM FAD-dependent monooxygenase family.</text>
</comment>
<dbReference type="PANTHER" id="PTHR13789">
    <property type="entry name" value="MONOOXYGENASE"/>
    <property type="match status" value="1"/>
</dbReference>
<proteinExistence type="inferred from homology"/>
<evidence type="ECO:0000259" key="6">
    <source>
        <dbReference type="Pfam" id="PF01494"/>
    </source>
</evidence>
<sequence>MTPLTTAPKLLLDVIIVGAGIGGLTVAHRLATAGHKVTIIEGAQTLGEIGAGMHLSPNVTRLLWRWGFGEKLKEVATVSERVTSRRYDNGEVLTSRPLGDLSEREYGAPSYIIHRADLHRILLSAVQPLVTIKLGSKATDINPNIASVTLASGEIVEGDLVIGADGLRSKVLEVVLPPEEKKLGKLNPKHTGDVAYRALIPSDRLLADPDLREFVREGVNIWIGPERHLVGGELYNLVIVHTARNGDETVKTGDLKLMRTEFESFEPRVRKLLDLVSSATLWPLLDRDPLTSWVHGSGKVCLLGDACHPMLPYRAQGAAMAIEDAAVLGHLLRHITHKSQLPKLLKAYQDLRHPRATDNQLGSRLAQKLNHLADGPEQEARDAAMRSAMEARLKIDEGQSGSENEPGFKIFKDEKERYKLAFGYDADTDVENWIEKNWADTMTLVDGRN</sequence>
<evidence type="ECO:0000313" key="8">
    <source>
        <dbReference type="Proteomes" id="UP001140091"/>
    </source>
</evidence>
<protein>
    <recommendedName>
        <fullName evidence="6">FAD-binding domain-containing protein</fullName>
    </recommendedName>
</protein>
<evidence type="ECO:0000313" key="7">
    <source>
        <dbReference type="EMBL" id="KAJ2923595.1"/>
    </source>
</evidence>
<dbReference type="OrthoDB" id="9993796at2759"/>
<keyword evidence="5" id="KW-0503">Monooxygenase</keyword>
<organism evidence="7 8">
    <name type="scientific">Candolleomyces eurysporus</name>
    <dbReference type="NCBI Taxonomy" id="2828524"/>
    <lineage>
        <taxon>Eukaryota</taxon>
        <taxon>Fungi</taxon>
        <taxon>Dikarya</taxon>
        <taxon>Basidiomycota</taxon>
        <taxon>Agaricomycotina</taxon>
        <taxon>Agaricomycetes</taxon>
        <taxon>Agaricomycetidae</taxon>
        <taxon>Agaricales</taxon>
        <taxon>Agaricineae</taxon>
        <taxon>Psathyrellaceae</taxon>
        <taxon>Candolleomyces</taxon>
    </lineage>
</organism>
<dbReference type="PANTHER" id="PTHR13789:SF147">
    <property type="entry name" value="PUTATIVE (AFU_ORTHOLOGUE AFUA_2G01950)-RELATED"/>
    <property type="match status" value="1"/>
</dbReference>
<keyword evidence="8" id="KW-1185">Reference proteome</keyword>
<feature type="non-terminal residue" evidence="7">
    <location>
        <position position="449"/>
    </location>
</feature>
<dbReference type="InterPro" id="IPR002938">
    <property type="entry name" value="FAD-bd"/>
</dbReference>
<dbReference type="PRINTS" id="PR00420">
    <property type="entry name" value="RNGMNOXGNASE"/>
</dbReference>
<keyword evidence="3" id="KW-0274">FAD</keyword>
<dbReference type="InterPro" id="IPR036188">
    <property type="entry name" value="FAD/NAD-bd_sf"/>
</dbReference>
<dbReference type="AlphaFoldDB" id="A0A9W8IVS2"/>
<evidence type="ECO:0000256" key="5">
    <source>
        <dbReference type="ARBA" id="ARBA00023033"/>
    </source>
</evidence>
<keyword evidence="4" id="KW-0560">Oxidoreductase</keyword>
<evidence type="ECO:0000256" key="4">
    <source>
        <dbReference type="ARBA" id="ARBA00023002"/>
    </source>
</evidence>
<evidence type="ECO:0000256" key="3">
    <source>
        <dbReference type="ARBA" id="ARBA00022827"/>
    </source>
</evidence>
<name>A0A9W8IVS2_9AGAR</name>